<keyword evidence="3 10" id="KW-0997">Cell inner membrane</keyword>
<proteinExistence type="inferred from homology"/>
<keyword evidence="7 10" id="KW-0443">Lipid metabolism</keyword>
<evidence type="ECO:0000256" key="3">
    <source>
        <dbReference type="ARBA" id="ARBA00022519"/>
    </source>
</evidence>
<evidence type="ECO:0000256" key="4">
    <source>
        <dbReference type="ARBA" id="ARBA00022556"/>
    </source>
</evidence>
<feature type="binding site" evidence="10">
    <location>
        <position position="205"/>
    </location>
    <ligand>
        <name>Mn(2+)</name>
        <dbReference type="ChEBI" id="CHEBI:29035"/>
        <label>2</label>
    </ligand>
</feature>
<feature type="binding site" evidence="10">
    <location>
        <position position="91"/>
    </location>
    <ligand>
        <name>Mn(2+)</name>
        <dbReference type="ChEBI" id="CHEBI:29035"/>
        <label>2</label>
    </ligand>
</feature>
<dbReference type="EMBL" id="CP051180">
    <property type="protein sequence ID" value="QIZ77171.1"/>
    <property type="molecule type" value="Genomic_DNA"/>
</dbReference>
<dbReference type="InterPro" id="IPR010138">
    <property type="entry name" value="UDP-diacylglucosamine_Hdrlase"/>
</dbReference>
<dbReference type="Pfam" id="PF00149">
    <property type="entry name" value="Metallophos"/>
    <property type="match status" value="1"/>
</dbReference>
<feature type="binding site" evidence="10">
    <location>
        <position position="126"/>
    </location>
    <ligand>
        <name>Mn(2+)</name>
        <dbReference type="ChEBI" id="CHEBI:29035"/>
        <label>2</label>
    </ligand>
</feature>
<feature type="binding site" evidence="10">
    <location>
        <position position="21"/>
    </location>
    <ligand>
        <name>Mn(2+)</name>
        <dbReference type="ChEBI" id="CHEBI:29035"/>
        <label>1</label>
    </ligand>
</feature>
<dbReference type="InterPro" id="IPR029052">
    <property type="entry name" value="Metallo-depent_PP-like"/>
</dbReference>
<dbReference type="InterPro" id="IPR004843">
    <property type="entry name" value="Calcineurin-like_PHP"/>
</dbReference>
<dbReference type="GO" id="GO:0008758">
    <property type="term" value="F:UDP-2,3-diacylglucosamine hydrolase activity"/>
    <property type="evidence" value="ECO:0007669"/>
    <property type="project" value="UniProtKB-UniRule"/>
</dbReference>
<dbReference type="InterPro" id="IPR043461">
    <property type="entry name" value="LpxH-like"/>
</dbReference>
<comment type="pathway">
    <text evidence="10">Glycolipid biosynthesis; lipid IV(A) biosynthesis; lipid IV(A) from (3R)-3-hydroxytetradecanoyl-[acyl-carrier-protein] and UDP-N-acetyl-alpha-D-glucosamine: step 4/6.</text>
</comment>
<reference evidence="12 13" key="1">
    <citation type="submission" date="2020-04" db="EMBL/GenBank/DDBJ databases">
        <title>Ferrimonas sp. S7 isolated from sea water.</title>
        <authorList>
            <person name="Bae S.S."/>
            <person name="Baek K."/>
        </authorList>
    </citation>
    <scope>NUCLEOTIDE SEQUENCE [LARGE SCALE GENOMIC DNA]</scope>
    <source>
        <strain evidence="12 13">S7</strain>
    </source>
</reference>
<gene>
    <name evidence="10" type="primary">lpxH</name>
    <name evidence="12" type="ORF">HER31_09965</name>
</gene>
<dbReference type="NCBIfam" id="TIGR01854">
    <property type="entry name" value="lipid_A_lpxH"/>
    <property type="match status" value="1"/>
</dbReference>
<sequence length="247" mass="27847">MKVNAQSTGGSPAPRTLFIGDLHLSAERPDILAAFERFLLTQLDYADALYIVGDLFEIWIGDDDRNDFTDSVAAMLNQASKQLPIYFTHGNRDFVLGKRFAKRAGMTLLPQVHKVDLYGVSTVVLHGDMLCTADIEYQKYRRLWPLYKLLPIFVPLSKRKQMTANVRTRSQARTQQLSNEIMDVTPAAVDKMLKDNNAQQMIHGHTHKPAIHALANNKQRLVVGDWYQQDSVLIVTPAGCELLSKPL</sequence>
<dbReference type="GO" id="GO:0009245">
    <property type="term" value="P:lipid A biosynthetic process"/>
    <property type="evidence" value="ECO:0007669"/>
    <property type="project" value="UniProtKB-UniRule"/>
</dbReference>
<evidence type="ECO:0000256" key="9">
    <source>
        <dbReference type="ARBA" id="ARBA00023211"/>
    </source>
</evidence>
<dbReference type="Gene3D" id="3.60.21.10">
    <property type="match status" value="1"/>
</dbReference>
<comment type="catalytic activity">
    <reaction evidence="10">
        <text>UDP-2-N,3-O-bis[(3R)-3-hydroxytetradecanoyl]-alpha-D-glucosamine + H2O = 2-N,3-O-bis[(3R)-3-hydroxytetradecanoyl]-alpha-D-glucosaminyl 1-phosphate + UMP + 2 H(+)</text>
        <dbReference type="Rhea" id="RHEA:25213"/>
        <dbReference type="ChEBI" id="CHEBI:15377"/>
        <dbReference type="ChEBI" id="CHEBI:15378"/>
        <dbReference type="ChEBI" id="CHEBI:57865"/>
        <dbReference type="ChEBI" id="CHEBI:57957"/>
        <dbReference type="ChEBI" id="CHEBI:78847"/>
        <dbReference type="EC" id="3.6.1.54"/>
    </reaction>
</comment>
<feature type="binding site" evidence="10">
    <location>
        <begin position="91"/>
        <end position="92"/>
    </location>
    <ligand>
        <name>substrate</name>
    </ligand>
</feature>
<evidence type="ECO:0000313" key="12">
    <source>
        <dbReference type="EMBL" id="QIZ77171.1"/>
    </source>
</evidence>
<dbReference type="GO" id="GO:0005737">
    <property type="term" value="C:cytoplasm"/>
    <property type="evidence" value="ECO:0007669"/>
    <property type="project" value="InterPro"/>
</dbReference>
<feature type="binding site" evidence="10">
    <location>
        <position position="54"/>
    </location>
    <ligand>
        <name>Mn(2+)</name>
        <dbReference type="ChEBI" id="CHEBI:29035"/>
        <label>1</label>
    </ligand>
</feature>
<evidence type="ECO:0000256" key="2">
    <source>
        <dbReference type="ARBA" id="ARBA00022516"/>
    </source>
</evidence>
<dbReference type="AlphaFoldDB" id="A0A6H1UDL6"/>
<organism evidence="12 13">
    <name type="scientific">Ferrimonas lipolytica</name>
    <dbReference type="NCBI Taxonomy" id="2724191"/>
    <lineage>
        <taxon>Bacteria</taxon>
        <taxon>Pseudomonadati</taxon>
        <taxon>Pseudomonadota</taxon>
        <taxon>Gammaproteobacteria</taxon>
        <taxon>Alteromonadales</taxon>
        <taxon>Ferrimonadaceae</taxon>
        <taxon>Ferrimonas</taxon>
    </lineage>
</organism>
<dbReference type="GO" id="GO:0019897">
    <property type="term" value="C:extrinsic component of plasma membrane"/>
    <property type="evidence" value="ECO:0007669"/>
    <property type="project" value="UniProtKB-UniRule"/>
</dbReference>
<accession>A0A6H1UDL6</accession>
<evidence type="ECO:0000256" key="10">
    <source>
        <dbReference type="HAMAP-Rule" id="MF_00575"/>
    </source>
</evidence>
<keyword evidence="4 10" id="KW-0441">Lipid A biosynthesis</keyword>
<feature type="binding site" evidence="10">
    <location>
        <position position="174"/>
    </location>
    <ligand>
        <name>substrate</name>
    </ligand>
</feature>
<name>A0A6H1UDL6_9GAMM</name>
<comment type="similarity">
    <text evidence="10">Belongs to the LpxH family.</text>
</comment>
<keyword evidence="9 10" id="KW-0464">Manganese</keyword>
<evidence type="ECO:0000256" key="5">
    <source>
        <dbReference type="ARBA" id="ARBA00022723"/>
    </source>
</evidence>
<dbReference type="EC" id="3.6.1.54" evidence="10"/>
<evidence type="ECO:0000256" key="7">
    <source>
        <dbReference type="ARBA" id="ARBA00023098"/>
    </source>
</evidence>
<dbReference type="KEGG" id="fes:HER31_09965"/>
<feature type="binding site" evidence="10">
    <location>
        <position position="207"/>
    </location>
    <ligand>
        <name>Mn(2+)</name>
        <dbReference type="ChEBI" id="CHEBI:29035"/>
        <label>1</label>
    </ligand>
</feature>
<keyword evidence="6 10" id="KW-0378">Hydrolase</keyword>
<comment type="cofactor">
    <cofactor evidence="10">
        <name>Mn(2+)</name>
        <dbReference type="ChEBI" id="CHEBI:29035"/>
    </cofactor>
    <text evidence="10">Binds 2 Mn(2+) ions per subunit in a binuclear metal center.</text>
</comment>
<keyword evidence="1 10" id="KW-1003">Cell membrane</keyword>
<feature type="domain" description="Calcineurin-like phosphoesterase" evidence="11">
    <location>
        <begin position="15"/>
        <end position="209"/>
    </location>
</feature>
<dbReference type="PANTHER" id="PTHR34990">
    <property type="entry name" value="UDP-2,3-DIACYLGLUCOSAMINE HYDROLASE-RELATED"/>
    <property type="match status" value="1"/>
</dbReference>
<protein>
    <recommendedName>
        <fullName evidence="10">UDP-2,3-diacylglucosamine hydrolase</fullName>
        <ecNumber evidence="10">3.6.1.54</ecNumber>
    </recommendedName>
    <alternativeName>
        <fullName evidence="10">UDP-2,3-diacylglucosamine diphosphatase</fullName>
    </alternativeName>
</protein>
<dbReference type="HAMAP" id="MF_00575">
    <property type="entry name" value="LpxH"/>
    <property type="match status" value="1"/>
</dbReference>
<evidence type="ECO:0000256" key="1">
    <source>
        <dbReference type="ARBA" id="ARBA00022475"/>
    </source>
</evidence>
<dbReference type="RefSeq" id="WP_168660432.1">
    <property type="nucleotide sequence ID" value="NZ_CP051180.1"/>
</dbReference>
<dbReference type="PANTHER" id="PTHR34990:SF1">
    <property type="entry name" value="UDP-2,3-DIACYLGLUCOSAMINE HYDROLASE"/>
    <property type="match status" value="1"/>
</dbReference>
<dbReference type="Proteomes" id="UP000501602">
    <property type="component" value="Chromosome"/>
</dbReference>
<comment type="caution">
    <text evidence="10">Lacks conserved residue(s) required for the propagation of feature annotation.</text>
</comment>
<evidence type="ECO:0000256" key="8">
    <source>
        <dbReference type="ARBA" id="ARBA00023136"/>
    </source>
</evidence>
<feature type="binding site" evidence="10">
    <location>
        <position position="170"/>
    </location>
    <ligand>
        <name>substrate</name>
    </ligand>
</feature>
<comment type="subcellular location">
    <subcellularLocation>
        <location evidence="10">Cell inner membrane</location>
        <topology evidence="10">Peripheral membrane protein</topology>
        <orientation evidence="10">Cytoplasmic side</orientation>
    </subcellularLocation>
</comment>
<evidence type="ECO:0000256" key="6">
    <source>
        <dbReference type="ARBA" id="ARBA00022801"/>
    </source>
</evidence>
<dbReference type="NCBIfam" id="NF003743">
    <property type="entry name" value="PRK05340.1"/>
    <property type="match status" value="1"/>
</dbReference>
<keyword evidence="13" id="KW-1185">Reference proteome</keyword>
<keyword evidence="8 10" id="KW-0472">Membrane</keyword>
<feature type="binding site" evidence="10">
    <location>
        <position position="23"/>
    </location>
    <ligand>
        <name>Mn(2+)</name>
        <dbReference type="ChEBI" id="CHEBI:29035"/>
        <label>1</label>
    </ligand>
</feature>
<feature type="binding site" evidence="10">
    <location>
        <position position="54"/>
    </location>
    <ligand>
        <name>Mn(2+)</name>
        <dbReference type="ChEBI" id="CHEBI:29035"/>
        <label>2</label>
    </ligand>
</feature>
<keyword evidence="5 10" id="KW-0479">Metal-binding</keyword>
<feature type="binding site" evidence="10">
    <location>
        <position position="205"/>
    </location>
    <ligand>
        <name>substrate</name>
    </ligand>
</feature>
<dbReference type="UniPathway" id="UPA00359">
    <property type="reaction ID" value="UER00480"/>
</dbReference>
<dbReference type="SUPFAM" id="SSF56300">
    <property type="entry name" value="Metallo-dependent phosphatases"/>
    <property type="match status" value="1"/>
</dbReference>
<evidence type="ECO:0000259" key="11">
    <source>
        <dbReference type="Pfam" id="PF00149"/>
    </source>
</evidence>
<keyword evidence="2 10" id="KW-0444">Lipid biosynthesis</keyword>
<feature type="binding site" evidence="10">
    <location>
        <position position="134"/>
    </location>
    <ligand>
        <name>substrate</name>
    </ligand>
</feature>
<comment type="function">
    <text evidence="10">Hydrolyzes the pyrophosphate bond of UDP-2,3-diacylglucosamine to yield 2,3-diacylglucosamine 1-phosphate (lipid X) and UMP by catalyzing the attack of water at the alpha-P atom. Involved in the biosynthesis of lipid A, a phosphorylated glycolipid that anchors the lipopolysaccharide to the outer membrane of the cell.</text>
</comment>
<evidence type="ECO:0000313" key="13">
    <source>
        <dbReference type="Proteomes" id="UP000501602"/>
    </source>
</evidence>
<dbReference type="GO" id="GO:0030145">
    <property type="term" value="F:manganese ion binding"/>
    <property type="evidence" value="ECO:0007669"/>
    <property type="project" value="UniProtKB-UniRule"/>
</dbReference>
<dbReference type="CDD" id="cd07398">
    <property type="entry name" value="MPP_YbbF-LpxH"/>
    <property type="match status" value="1"/>
</dbReference>